<evidence type="ECO:0000313" key="4">
    <source>
        <dbReference type="EMBL" id="KIW30900.1"/>
    </source>
</evidence>
<dbReference type="Gene3D" id="1.25.40.10">
    <property type="entry name" value="Tetratricopeptide repeat domain"/>
    <property type="match status" value="2"/>
</dbReference>
<dbReference type="PROSITE" id="PS50837">
    <property type="entry name" value="NACHT"/>
    <property type="match status" value="1"/>
</dbReference>
<dbReference type="HOGENOM" id="CLU_001466_4_0_1"/>
<feature type="domain" description="NACHT" evidence="3">
    <location>
        <begin position="275"/>
        <end position="423"/>
    </location>
</feature>
<dbReference type="VEuPathDB" id="FungiDB:PV07_02592"/>
<dbReference type="PANTHER" id="PTHR10039:SF17">
    <property type="entry name" value="FUNGAL STAND N-TERMINAL GOODBYE DOMAIN-CONTAINING PROTEIN-RELATED"/>
    <property type="match status" value="1"/>
</dbReference>
<evidence type="ECO:0000259" key="3">
    <source>
        <dbReference type="PROSITE" id="PS50837"/>
    </source>
</evidence>
<name>A0A0D2CLF0_9EURO</name>
<dbReference type="InterPro" id="IPR027417">
    <property type="entry name" value="P-loop_NTPase"/>
</dbReference>
<dbReference type="RefSeq" id="XP_016251116.1">
    <property type="nucleotide sequence ID" value="XM_016389214.1"/>
</dbReference>
<feature type="compositionally biased region" description="Polar residues" evidence="2">
    <location>
        <begin position="610"/>
        <end position="626"/>
    </location>
</feature>
<sequence>MATMDDKDTELKQLWEEAVAEYASRSKRGTISEKWKTSVKTDFDLDKLIEQHESDFSRFRNSRGKFWGLFMSTMRQLQKLGRVAQAAIDLTPFAPASVIVEAGLFLINSASAVADTYDSLEGLFKRIRDITDRLDEYLTGNIDRKLRKVVIKLLCSLLDVFCEAEAAIGRGRGKEMMRRVVGKANKIQTALDQLDEMVRAEVALVTAKTYATTQRIDERAEADRDRELLRETLCADVARDNEAFGKDVESSRLKQSGYWLLKEKLYDKWVRMEFPVLSILGKPGTGKTYLASRVISHLQQSDGIATYFYIREGMNTHHTPEVILKTIAYQITRLDDAYHKLAVAICRSDKSLLSQDSIWKSLLLKPFEVDTSRPLFIVIDGVDEATPRNQELLVKMARNLSDLRSSNRSNLPAIQLLLLGRPDLDYNISNAWRGEGSRPKIIHVEPSLSKADIEIFIKKAVKEDIPLLHRMPQGRANRLRIHIIKSLGDSADGMFMLAKLMVAEIKDMNKPELIREALAKPPQGLDDMFKRVITRLTVMGGFDKKDLNELIMWVACAKRDLLLGELDLVLKLRDLRQNGIVGLEDELKMRFGSFFSLSYPEADPSDQQDDASVTGDQSAPSVSGQSKELEAEVDAASDPWSEIGNDANNSEAEDNDDDDDDDDDAIAPPRFFEATVKFGHASIGQHFRSAPLHEGIGMDLNLAQAHIAMTCLLFLTGNIQTRKGRPWRKPDLFKYSANHFLDHLAEVKLEALKSLHPDVFKKLSEETLLLFRAGSCLARGFEFVRDKHKFMCQLFSQDTLSRLREYLPEPTNSIVGSRTSDLEWLQKAKASSEFLLQQSAHSIAEAWLVRDSCDGIAAILFLDGFRSLRCDSSRKQWTLAPNRPFEHITESISPDDIRQLASLVGLERTSDWHFALGSTFRRIDTPQHLLAAADEFRHAIRKSHDPNDNWKLYLEEASALFYLEKYDEAIVAASNARESLPAVQIYRRAELFQMILVANLHLGNEEAAVTAAAQSWSVAPDSPDAAANLIYIYNKTGRFSETVNIVRSFLSPENTQWGPEFLCDVMKMERAVIVSELISIACAKTGQLDLAHDAFTAAASQAAKAGDRSRRAVADAALAQLWFRFYGSDEKAIELWENILKDHSGTPAALKASFELAPLYLTKATDPERVDADSWVLRLKQLAELVGCLELTNPGVKTFPYPDEASALMGRWYAQQGEIDLARTAILPLVKRSIRDLTDRDNSNDHRAYWNLARALTSFGDRANAAIAYAFTMPLQKSKKLQEFEASLDATRPLANTEPDAPFNFQSSCDGRCSRLPVDFRSFSACEICVDIEFCDECRQKHIDGTLAFRICDPRHPLFEIYPPKGLVTKGAEGYKVRLDDGVVVSADDWLGMISREWIGA</sequence>
<dbReference type="InterPro" id="IPR056884">
    <property type="entry name" value="NPHP3-like_N"/>
</dbReference>
<dbReference type="EMBL" id="KN847041">
    <property type="protein sequence ID" value="KIW30900.1"/>
    <property type="molecule type" value="Genomic_DNA"/>
</dbReference>
<evidence type="ECO:0000256" key="2">
    <source>
        <dbReference type="SAM" id="MobiDB-lite"/>
    </source>
</evidence>
<proteinExistence type="predicted"/>
<dbReference type="PANTHER" id="PTHR10039">
    <property type="entry name" value="AMELOGENIN"/>
    <property type="match status" value="1"/>
</dbReference>
<feature type="region of interest" description="Disordered" evidence="2">
    <location>
        <begin position="601"/>
        <end position="666"/>
    </location>
</feature>
<organism evidence="4 5">
    <name type="scientific">Cladophialophora immunda</name>
    <dbReference type="NCBI Taxonomy" id="569365"/>
    <lineage>
        <taxon>Eukaryota</taxon>
        <taxon>Fungi</taxon>
        <taxon>Dikarya</taxon>
        <taxon>Ascomycota</taxon>
        <taxon>Pezizomycotina</taxon>
        <taxon>Eurotiomycetes</taxon>
        <taxon>Chaetothyriomycetidae</taxon>
        <taxon>Chaetothyriales</taxon>
        <taxon>Herpotrichiellaceae</taxon>
        <taxon>Cladophialophora</taxon>
    </lineage>
</organism>
<dbReference type="InterPro" id="IPR031350">
    <property type="entry name" value="Goodbye_dom"/>
</dbReference>
<evidence type="ECO:0000256" key="1">
    <source>
        <dbReference type="ARBA" id="ARBA00022737"/>
    </source>
</evidence>
<feature type="compositionally biased region" description="Acidic residues" evidence="2">
    <location>
        <begin position="651"/>
        <end position="665"/>
    </location>
</feature>
<dbReference type="SUPFAM" id="SSF52540">
    <property type="entry name" value="P-loop containing nucleoside triphosphate hydrolases"/>
    <property type="match status" value="1"/>
</dbReference>
<gene>
    <name evidence="4" type="ORF">PV07_02592</name>
</gene>
<dbReference type="Pfam" id="PF24883">
    <property type="entry name" value="NPHP3_N"/>
    <property type="match status" value="1"/>
</dbReference>
<dbReference type="Gene3D" id="3.40.50.300">
    <property type="entry name" value="P-loop containing nucleotide triphosphate hydrolases"/>
    <property type="match status" value="1"/>
</dbReference>
<reference evidence="4 5" key="1">
    <citation type="submission" date="2015-01" db="EMBL/GenBank/DDBJ databases">
        <title>The Genome Sequence of Cladophialophora immunda CBS83496.</title>
        <authorList>
            <consortium name="The Broad Institute Genomics Platform"/>
            <person name="Cuomo C."/>
            <person name="de Hoog S."/>
            <person name="Gorbushina A."/>
            <person name="Stielow B."/>
            <person name="Teixiera M."/>
            <person name="Abouelleil A."/>
            <person name="Chapman S.B."/>
            <person name="Priest M."/>
            <person name="Young S.K."/>
            <person name="Wortman J."/>
            <person name="Nusbaum C."/>
            <person name="Birren B."/>
        </authorList>
    </citation>
    <scope>NUCLEOTIDE SEQUENCE [LARGE SCALE GENOMIC DNA]</scope>
    <source>
        <strain evidence="4 5">CBS 83496</strain>
    </source>
</reference>
<dbReference type="InterPro" id="IPR007111">
    <property type="entry name" value="NACHT_NTPase"/>
</dbReference>
<keyword evidence="1" id="KW-0677">Repeat</keyword>
<dbReference type="Proteomes" id="UP000054466">
    <property type="component" value="Unassembled WGS sequence"/>
</dbReference>
<accession>A0A0D2CLF0</accession>
<dbReference type="GeneID" id="27341786"/>
<dbReference type="OrthoDB" id="448455at2759"/>
<protein>
    <recommendedName>
        <fullName evidence="3">NACHT domain-containing protein</fullName>
    </recommendedName>
</protein>
<dbReference type="Pfam" id="PF17109">
    <property type="entry name" value="Goodbye"/>
    <property type="match status" value="1"/>
</dbReference>
<dbReference type="SUPFAM" id="SSF48452">
    <property type="entry name" value="TPR-like"/>
    <property type="match status" value="1"/>
</dbReference>
<evidence type="ECO:0000313" key="5">
    <source>
        <dbReference type="Proteomes" id="UP000054466"/>
    </source>
</evidence>
<dbReference type="InterPro" id="IPR011990">
    <property type="entry name" value="TPR-like_helical_dom_sf"/>
</dbReference>
<keyword evidence="5" id="KW-1185">Reference proteome</keyword>